<dbReference type="SUPFAM" id="SSF50182">
    <property type="entry name" value="Sm-like ribonucleoproteins"/>
    <property type="match status" value="1"/>
</dbReference>
<evidence type="ECO:0000313" key="8">
    <source>
        <dbReference type="Proteomes" id="UP000322726"/>
    </source>
</evidence>
<dbReference type="InterPro" id="IPR052702">
    <property type="entry name" value="MscS-like_channel"/>
</dbReference>
<accession>A0A5C2HBJ7</accession>
<evidence type="ECO:0000256" key="2">
    <source>
        <dbReference type="ARBA" id="ARBA00008017"/>
    </source>
</evidence>
<dbReference type="Gene3D" id="1.10.287.1260">
    <property type="match status" value="1"/>
</dbReference>
<dbReference type="InterPro" id="IPR010920">
    <property type="entry name" value="LSM_dom_sf"/>
</dbReference>
<dbReference type="InterPro" id="IPR006685">
    <property type="entry name" value="MscS_channel_2nd"/>
</dbReference>
<evidence type="ECO:0000256" key="6">
    <source>
        <dbReference type="ARBA" id="ARBA00023136"/>
    </source>
</evidence>
<reference evidence="7 8" key="3">
    <citation type="submission" date="2019-09" db="EMBL/GenBank/DDBJ databases">
        <title>Taxonomic note: a critical rebuttal of the proposed division of the genus Arcobacter into six genera, emended descriptions of Arcobacter anaerophilus and the genus Arcobacter, and an assessment of genus-level boundaries for Epsilonproteobacteria using in silico genomic comparator tools.</title>
        <authorList>
            <person name="On S.L.W."/>
            <person name="Miller W.G."/>
            <person name="Biggs P."/>
            <person name="Cornelius A."/>
            <person name="Vandamme P."/>
        </authorList>
    </citation>
    <scope>NUCLEOTIDE SEQUENCE [LARGE SCALE GENOMIC DNA]</scope>
    <source>
        <strain evidence="7 8">LMG 26638</strain>
    </source>
</reference>
<sequence>MKFLLILIISINTLFAISIDKTWFDNTNEELQKIYTEQLNKISANEVGEQKEQIDYQKLLLKRLSDELNFDSKLKFEKPVEIKDTNSFIKSVKTYLQINSSFNVTKQNIEEKSNKLKTLENQINKINDKELISTTNSQLLYALYILENKNDKNQLKTLEVLLNQYKESLVKSLETTTFTLDGKLNENITKSVEELDSISKDQNRLSLLLDKAVISENEKQIENTKKELEKIENKKIKLIDTIIFYKVEELLKPLKEKDSIYFDLNNDLISFLKTNNVNYDSLTELLKYLSRVHIGITKSTFADTKESFTDIIKFGWNEVNKPYIPLGEGVSILDISKFLFIFIIGFSLASFYKRKIGKANLKNSSQATKTLLANLGFYFLVFLTFIFALNSVGIDLSSLTILVGALSVGIGFGLQNIVSNFISGIILIFEKSIQVGNIIDIDGEKKGRVTQINMRSSVITTFDNIDVIIPNSTLMQNNVTNWTFGDDIRRLNIPFGVAYGTDAKYVINLIKEELDKSNLVYIKDDITRLPNVWMTGMGASSVDFKLLVWIHTNTNKAGLDSSNISDFLVFIYETLNKYEIEIPFPQMDVHIKKELEETIEKESKEEIKES</sequence>
<organism evidence="7 8">
    <name type="scientific">Malaciobacter pacificus</name>
    <dbReference type="NCBI Taxonomy" id="1080223"/>
    <lineage>
        <taxon>Bacteria</taxon>
        <taxon>Pseudomonadati</taxon>
        <taxon>Campylobacterota</taxon>
        <taxon>Epsilonproteobacteria</taxon>
        <taxon>Campylobacterales</taxon>
        <taxon>Arcobacteraceae</taxon>
        <taxon>Malaciobacter</taxon>
    </lineage>
</organism>
<dbReference type="Gene3D" id="2.30.30.60">
    <property type="match status" value="1"/>
</dbReference>
<evidence type="ECO:0000256" key="4">
    <source>
        <dbReference type="ARBA" id="ARBA00022692"/>
    </source>
</evidence>
<reference evidence="7 8" key="1">
    <citation type="submission" date="2019-09" db="EMBL/GenBank/DDBJ databases">
        <title>Complete genome sequencing of four Arcobacter species reveals a diverse suite of mobile elements.</title>
        <authorList>
            <person name="Miller W.G."/>
            <person name="Yee E."/>
            <person name="Bono J.L."/>
        </authorList>
    </citation>
    <scope>NUCLEOTIDE SEQUENCE [LARGE SCALE GENOMIC DNA]</scope>
    <source>
        <strain evidence="7 8">LMG 26638</strain>
    </source>
</reference>
<dbReference type="InterPro" id="IPR011014">
    <property type="entry name" value="MscS_channel_TM-2"/>
</dbReference>
<evidence type="ECO:0000256" key="5">
    <source>
        <dbReference type="ARBA" id="ARBA00022989"/>
    </source>
</evidence>
<keyword evidence="4" id="KW-0812">Transmembrane</keyword>
<dbReference type="Gene3D" id="3.30.70.100">
    <property type="match status" value="1"/>
</dbReference>
<dbReference type="Pfam" id="PF21082">
    <property type="entry name" value="MS_channel_3rd"/>
    <property type="match status" value="1"/>
</dbReference>
<keyword evidence="6" id="KW-0472">Membrane</keyword>
<dbReference type="GO" id="GO:0008381">
    <property type="term" value="F:mechanosensitive monoatomic ion channel activity"/>
    <property type="evidence" value="ECO:0007669"/>
    <property type="project" value="UniProtKB-ARBA"/>
</dbReference>
<reference evidence="8" key="2">
    <citation type="submission" date="2019-09" db="EMBL/GenBank/DDBJ databases">
        <title>Complete genome sequencing of four Arcobacter species reveals a diverse suite of mobile elements.</title>
        <authorList>
            <person name="On S.L.W."/>
            <person name="Miller W.G."/>
            <person name="Biggs P."/>
            <person name="Cornelius A."/>
            <person name="Vandamme P."/>
        </authorList>
    </citation>
    <scope>NUCLEOTIDE SEQUENCE [LARGE SCALE GENOMIC DNA]</scope>
    <source>
        <strain evidence="8">LMG 26638</strain>
    </source>
</reference>
<dbReference type="SUPFAM" id="SSF82689">
    <property type="entry name" value="Mechanosensitive channel protein MscS (YggB), C-terminal domain"/>
    <property type="match status" value="1"/>
</dbReference>
<dbReference type="EMBL" id="CP035928">
    <property type="protein sequence ID" value="QEP35598.1"/>
    <property type="molecule type" value="Genomic_DNA"/>
</dbReference>
<evidence type="ECO:0000256" key="1">
    <source>
        <dbReference type="ARBA" id="ARBA00004651"/>
    </source>
</evidence>
<dbReference type="Proteomes" id="UP000322726">
    <property type="component" value="Chromosome"/>
</dbReference>
<keyword evidence="3" id="KW-1003">Cell membrane</keyword>
<gene>
    <name evidence="7" type="ORF">APAC_2556</name>
</gene>
<dbReference type="KEGG" id="apai:APAC_2556"/>
<dbReference type="InterPro" id="IPR049278">
    <property type="entry name" value="MS_channel_C"/>
</dbReference>
<name>A0A5C2HBJ7_9BACT</name>
<keyword evidence="8" id="KW-1185">Reference proteome</keyword>
<evidence type="ECO:0000256" key="3">
    <source>
        <dbReference type="ARBA" id="ARBA00022475"/>
    </source>
</evidence>
<protein>
    <submittedName>
        <fullName evidence="7">Small conductance mechanosensitive channel protein</fullName>
    </submittedName>
</protein>
<dbReference type="RefSeq" id="WP_130234483.1">
    <property type="nucleotide sequence ID" value="NZ_BMEF01000030.1"/>
</dbReference>
<comment type="subcellular location">
    <subcellularLocation>
        <location evidence="1">Cell membrane</location>
        <topology evidence="1">Multi-pass membrane protein</topology>
    </subcellularLocation>
</comment>
<dbReference type="SUPFAM" id="SSF82861">
    <property type="entry name" value="Mechanosensitive channel protein MscS (YggB), transmembrane region"/>
    <property type="match status" value="1"/>
</dbReference>
<dbReference type="PANTHER" id="PTHR30347:SF1">
    <property type="entry name" value="MECHANOSENSITIVE CHANNEL MSCK"/>
    <property type="match status" value="1"/>
</dbReference>
<evidence type="ECO:0000313" key="7">
    <source>
        <dbReference type="EMBL" id="QEP35598.1"/>
    </source>
</evidence>
<dbReference type="InterPro" id="IPR023408">
    <property type="entry name" value="MscS_beta-dom_sf"/>
</dbReference>
<dbReference type="OrthoDB" id="9799209at2"/>
<dbReference type="GO" id="GO:0005886">
    <property type="term" value="C:plasma membrane"/>
    <property type="evidence" value="ECO:0007669"/>
    <property type="project" value="UniProtKB-SubCell"/>
</dbReference>
<keyword evidence="5" id="KW-1133">Transmembrane helix</keyword>
<dbReference type="AlphaFoldDB" id="A0A5C2HBJ7"/>
<dbReference type="InterPro" id="IPR011066">
    <property type="entry name" value="MscS_channel_C_sf"/>
</dbReference>
<dbReference type="PANTHER" id="PTHR30347">
    <property type="entry name" value="POTASSIUM CHANNEL RELATED"/>
    <property type="match status" value="1"/>
</dbReference>
<comment type="similarity">
    <text evidence="2">Belongs to the MscS (TC 1.A.23) family.</text>
</comment>
<dbReference type="Pfam" id="PF00924">
    <property type="entry name" value="MS_channel_2nd"/>
    <property type="match status" value="1"/>
</dbReference>
<proteinExistence type="inferred from homology"/>